<dbReference type="SUPFAM" id="SSF56672">
    <property type="entry name" value="DNA/RNA polymerases"/>
    <property type="match status" value="1"/>
</dbReference>
<dbReference type="SUPFAM" id="SSF53098">
    <property type="entry name" value="Ribonuclease H-like"/>
    <property type="match status" value="2"/>
</dbReference>
<dbReference type="Pfam" id="PF03732">
    <property type="entry name" value="Retrotrans_gag"/>
    <property type="match status" value="1"/>
</dbReference>
<feature type="compositionally biased region" description="Pro residues" evidence="2">
    <location>
        <begin position="39"/>
        <end position="48"/>
    </location>
</feature>
<feature type="compositionally biased region" description="Pro residues" evidence="2">
    <location>
        <begin position="19"/>
        <end position="28"/>
    </location>
</feature>
<dbReference type="FunFam" id="3.30.70.270:FF:000063">
    <property type="entry name" value="Zinc knuckle domaincontaining protein"/>
    <property type="match status" value="1"/>
</dbReference>
<evidence type="ECO:0000256" key="2">
    <source>
        <dbReference type="SAM" id="MobiDB-lite"/>
    </source>
</evidence>
<evidence type="ECO:0000256" key="1">
    <source>
        <dbReference type="ARBA" id="ARBA00023172"/>
    </source>
</evidence>
<comment type="caution">
    <text evidence="4">The sequence shown here is derived from an EMBL/GenBank/DDBJ whole genome shotgun (WGS) entry which is preliminary data.</text>
</comment>
<dbReference type="GO" id="GO:0004523">
    <property type="term" value="F:RNA-DNA hybrid ribonuclease activity"/>
    <property type="evidence" value="ECO:0007669"/>
    <property type="project" value="InterPro"/>
</dbReference>
<dbReference type="Pfam" id="PF17919">
    <property type="entry name" value="RT_RNaseH_2"/>
    <property type="match status" value="1"/>
</dbReference>
<keyword evidence="1" id="KW-0233">DNA recombination</keyword>
<evidence type="ECO:0000259" key="3">
    <source>
        <dbReference type="PROSITE" id="PS50994"/>
    </source>
</evidence>
<dbReference type="Gene3D" id="2.40.70.10">
    <property type="entry name" value="Acid Proteases"/>
    <property type="match status" value="1"/>
</dbReference>
<dbReference type="CDD" id="cd00303">
    <property type="entry name" value="retropepsin_like"/>
    <property type="match status" value="1"/>
</dbReference>
<gene>
    <name evidence="4" type="primary">pol_2394</name>
    <name evidence="4" type="ORF">CK203_066271</name>
</gene>
<proteinExistence type="predicted"/>
<dbReference type="InterPro" id="IPR001584">
    <property type="entry name" value="Integrase_cat-core"/>
</dbReference>
<dbReference type="EMBL" id="QGNW01000656">
    <property type="protein sequence ID" value="RVW66423.1"/>
    <property type="molecule type" value="Genomic_DNA"/>
</dbReference>
<dbReference type="InterPro" id="IPR000477">
    <property type="entry name" value="RT_dom"/>
</dbReference>
<dbReference type="Gene3D" id="3.30.70.270">
    <property type="match status" value="2"/>
</dbReference>
<dbReference type="InterPro" id="IPR002156">
    <property type="entry name" value="RNaseH_domain"/>
</dbReference>
<dbReference type="InterPro" id="IPR043502">
    <property type="entry name" value="DNA/RNA_pol_sf"/>
</dbReference>
<organism evidence="4 5">
    <name type="scientific">Vitis vinifera</name>
    <name type="common">Grape</name>
    <dbReference type="NCBI Taxonomy" id="29760"/>
    <lineage>
        <taxon>Eukaryota</taxon>
        <taxon>Viridiplantae</taxon>
        <taxon>Streptophyta</taxon>
        <taxon>Embryophyta</taxon>
        <taxon>Tracheophyta</taxon>
        <taxon>Spermatophyta</taxon>
        <taxon>Magnoliopsida</taxon>
        <taxon>eudicotyledons</taxon>
        <taxon>Gunneridae</taxon>
        <taxon>Pentapetalae</taxon>
        <taxon>rosids</taxon>
        <taxon>Vitales</taxon>
        <taxon>Vitaceae</taxon>
        <taxon>Viteae</taxon>
        <taxon>Vitis</taxon>
    </lineage>
</organism>
<accession>A0A438G2J0</accession>
<reference evidence="4 5" key="1">
    <citation type="journal article" date="2018" name="PLoS Genet.">
        <title>Population sequencing reveals clonal diversity and ancestral inbreeding in the grapevine cultivar Chardonnay.</title>
        <authorList>
            <person name="Roach M.J."/>
            <person name="Johnson D.L."/>
            <person name="Bohlmann J."/>
            <person name="van Vuuren H.J."/>
            <person name="Jones S.J."/>
            <person name="Pretorius I.S."/>
            <person name="Schmidt S.A."/>
            <person name="Borneman A.R."/>
        </authorList>
    </citation>
    <scope>NUCLEOTIDE SEQUENCE [LARGE SCALE GENOMIC DNA]</scope>
    <source>
        <strain evidence="5">cv. Chardonnay</strain>
        <tissue evidence="4">Leaf</tissue>
    </source>
</reference>
<dbReference type="GO" id="GO:0006310">
    <property type="term" value="P:DNA recombination"/>
    <property type="evidence" value="ECO:0007669"/>
    <property type="project" value="UniProtKB-KW"/>
</dbReference>
<dbReference type="Gene3D" id="3.30.420.10">
    <property type="entry name" value="Ribonuclease H-like superfamily/Ribonuclease H"/>
    <property type="match status" value="2"/>
</dbReference>
<feature type="compositionally biased region" description="Basic residues" evidence="2">
    <location>
        <begin position="1"/>
        <end position="12"/>
    </location>
</feature>
<protein>
    <submittedName>
        <fullName evidence="4">Retrovirus-related Pol polyprotein from transposon 17.6</fullName>
    </submittedName>
</protein>
<sequence>MGTRPSHCRFRGTLHDSTTPPPPPPSGPSGPTIQQDYIVPPPPPPPVQSAPQAGAFVLHGQTETTPHSVVAPHRLLMIPRLLYSTVMRGHRLDEAQMIMLFPLSLSGAAQRWFASLDPSRRRTWADLGQEFIRQYSFNTIVDVSRRELEALRQGPDETVTSFISRWREKIAQIIDRPSERDQISMIMRSLQPRFARHLMGFPQTDFGSLVQALYGIEEGISRGLWADSSPSDSKGKKSGSGPRPSDVGTIGMTGHRSSRRPPFQSQFLGTPYQMIQHGQYRPVAPIRPVGPTYLHPPPQPVYATQAPQRPPMQFHHQYRARPPPPRPVRQFTQLGMPLSRAFQRLRAGHDTDSCSALRHAIQDLIDQGLVDLGRPGVATDPLPTHDTRAVPPPPEGQIPRPFSLTPDRIYGPPPVSPVYLQHVPPMTPFILFPEEYRPLIEMRRVPSVLLDNGSALNVCPLVTAIALGFSPDDFGPSTQTVRAYDGTQRTVMGTLSTHVMIGPVSYSIVFQVLRIQSSFNLLLGRPWIHEAGAIPSSLHQKVKFIHEGRIITIQSDRDIITSSEPVLHISHSEDDLHLTGFTFDEVQVVSLEDGSRDMVPMSFDQHSSTLVLSMMRGMSYLPGMGLGRRQQGPHEFTFTVDHDTPYGLGYIPTEADARYMSQLRRDRVRARMSGIPFDYPLRPYTFQLADYFIRGSEHTPRTEGTVHIPETVEIQDIQQALGQIHLDTGTTEAPGAMIVTPPSPDRASMFSMCFPEEVPDYDLPMDLGYGTDEMDMIGIGRIFDAAPHGPHTVFDMFGVFVLETDEDDSIPDAYTDDMDFIGIGRILDAAPRGPLSAFDISGVSVLDDESVLDVVTSDFASVEGASDSVDPPLSFDTMSGFVTRFDDISDGNNDMSIFEYLNVSQHFPLIAPPAPTTHIYDVDDVGDTDDPLGGQSECDSDTEDRKVTPISSSTELIDFGAPDQPREIRIGSSLSPDERSRLIDLLRSYLDVFAWSYEDMPGLDPTIVQHHLPILPHARPVKQKLRRLHPRWSLQVKEEIQKQLSVGFLSVVEYPEWLANVVPVPKKDGKVRVCVDFRDLNKASPKDDFPLPHIDMLVDSTAGHPMLSFMDGFSGYNQILMAPEDMVKTSFITEWGTYCYRVMPFGLKNAGATYQRAATTLFHDMMHRDVEVYVDDMIVKSRDRADHLAALQRFFERIRQFRLRLNPKKCTFGVTSGKLLGHIVSERGIEVDPEKIRAILDMPTPRTEKEIRGFLGRLQYISRFIARLTDICEPIFRLLRKNQPTVWNDDCQRAFERIKECLLSPPVLVPPTPGRPLLLYLSVSDMALGCMLAQLDDLGKERAIYYLSKRMLEYECKYIMIERLCLAVVWATRRLRHYMTEPVLTGRLMRWLVLLTEFDIHYVTQKSVKGSIVADHLASLPISDDRSVDDDFPDEQIVSMTSITGWRLYFDGAANQSGFGIEYEACITGLETALDLGIRQLEIHGDSNLVIKQTQGIWRTRDEKLKPYHAYLDLLIDRFDVLRYIHLPRAENQFADALATLASLIVIPAGFLSCGAYPESASAKDRRALRQLATRFVVCGDALYRRSPDGLLLLCLDRASADRVMREVHAGVCGPHMGGHMLALWGIDIIGKISPKSSSGHEYILVAIDYFTKWVEAASYARLTAARVAKFIRSHIICRYGVPHELISDRGVHFKGEVDTLIQEYGIQHHRSSAYRPQTNGAVEAANKNIKRILRKMVETSRDWSEKLPFALWAYRTSFRTSIGATPYSLVYGMEAVLPVEIEMRSLRVALEQHISEAEWAQSRYDQLSLLDEKRLRAADHVQAYQRKMTRAFRKRVKPRKFQRGDLVLKVLRGLISDPRGKFRPSWSGLMSSEI</sequence>
<dbReference type="Pfam" id="PF00665">
    <property type="entry name" value="rve"/>
    <property type="match status" value="1"/>
</dbReference>
<dbReference type="PROSITE" id="PS50994">
    <property type="entry name" value="INTEGRASE"/>
    <property type="match status" value="1"/>
</dbReference>
<dbReference type="CDD" id="cd09279">
    <property type="entry name" value="RNase_HI_like"/>
    <property type="match status" value="1"/>
</dbReference>
<dbReference type="PANTHER" id="PTHR48475:SF1">
    <property type="entry name" value="RNASE H TYPE-1 DOMAIN-CONTAINING PROTEIN"/>
    <property type="match status" value="1"/>
</dbReference>
<name>A0A438G2J0_VITVI</name>
<dbReference type="GO" id="GO:0003676">
    <property type="term" value="F:nucleic acid binding"/>
    <property type="evidence" value="ECO:0007669"/>
    <property type="project" value="InterPro"/>
</dbReference>
<dbReference type="Pfam" id="PF00078">
    <property type="entry name" value="RVT_1"/>
    <property type="match status" value="1"/>
</dbReference>
<dbReference type="GO" id="GO:0015074">
    <property type="term" value="P:DNA integration"/>
    <property type="evidence" value="ECO:0007669"/>
    <property type="project" value="InterPro"/>
</dbReference>
<dbReference type="InterPro" id="IPR005162">
    <property type="entry name" value="Retrotrans_gag_dom"/>
</dbReference>
<feature type="region of interest" description="Disordered" evidence="2">
    <location>
        <begin position="1"/>
        <end position="52"/>
    </location>
</feature>
<dbReference type="PANTHER" id="PTHR48475">
    <property type="entry name" value="RIBONUCLEASE H"/>
    <property type="match status" value="1"/>
</dbReference>
<dbReference type="Gene3D" id="3.10.10.10">
    <property type="entry name" value="HIV Type 1 Reverse Transcriptase, subunit A, domain 1"/>
    <property type="match status" value="1"/>
</dbReference>
<dbReference type="InterPro" id="IPR036397">
    <property type="entry name" value="RNaseH_sf"/>
</dbReference>
<dbReference type="CDD" id="cd09274">
    <property type="entry name" value="RNase_HI_RT_Ty3"/>
    <property type="match status" value="1"/>
</dbReference>
<feature type="region of interest" description="Disordered" evidence="2">
    <location>
        <begin position="224"/>
        <end position="266"/>
    </location>
</feature>
<dbReference type="InterPro" id="IPR021109">
    <property type="entry name" value="Peptidase_aspartic_dom_sf"/>
</dbReference>
<dbReference type="InterPro" id="IPR012337">
    <property type="entry name" value="RNaseH-like_sf"/>
</dbReference>
<dbReference type="CDD" id="cd01647">
    <property type="entry name" value="RT_LTR"/>
    <property type="match status" value="1"/>
</dbReference>
<evidence type="ECO:0000313" key="5">
    <source>
        <dbReference type="Proteomes" id="UP000288805"/>
    </source>
</evidence>
<dbReference type="InterPro" id="IPR041577">
    <property type="entry name" value="RT_RNaseH_2"/>
</dbReference>
<evidence type="ECO:0000313" key="4">
    <source>
        <dbReference type="EMBL" id="RVW66423.1"/>
    </source>
</evidence>
<dbReference type="FunFam" id="3.30.420.10:FF:000032">
    <property type="entry name" value="Retrovirus-related Pol polyprotein from transposon 297-like Protein"/>
    <property type="match status" value="1"/>
</dbReference>
<dbReference type="Pfam" id="PF13456">
    <property type="entry name" value="RVT_3"/>
    <property type="match status" value="1"/>
</dbReference>
<dbReference type="InterPro" id="IPR043128">
    <property type="entry name" value="Rev_trsase/Diguanyl_cyclase"/>
</dbReference>
<feature type="domain" description="Integrase catalytic" evidence="3">
    <location>
        <begin position="1611"/>
        <end position="1775"/>
    </location>
</feature>
<feature type="region of interest" description="Disordered" evidence="2">
    <location>
        <begin position="927"/>
        <end position="949"/>
    </location>
</feature>
<dbReference type="Proteomes" id="UP000288805">
    <property type="component" value="Unassembled WGS sequence"/>
</dbReference>